<evidence type="ECO:0000313" key="13">
    <source>
        <dbReference type="EMBL" id="CRK90111.1"/>
    </source>
</evidence>
<keyword evidence="4 9" id="KW-0812">Transmembrane</keyword>
<proteinExistence type="inferred from homology"/>
<dbReference type="GO" id="GO:0015276">
    <property type="term" value="F:ligand-gated monoatomic ion channel activity"/>
    <property type="evidence" value="ECO:0007669"/>
    <property type="project" value="InterPro"/>
</dbReference>
<feature type="transmembrane region" description="Helical" evidence="9">
    <location>
        <begin position="363"/>
        <end position="381"/>
    </location>
</feature>
<dbReference type="InterPro" id="IPR001320">
    <property type="entry name" value="Iontro_rcpt_C"/>
</dbReference>
<keyword evidence="14" id="KW-1185">Reference proteome</keyword>
<keyword evidence="10" id="KW-0732">Signal</keyword>
<sequence length="599" mass="69481">MKIQILVTLFIISINYVCAENQSRYSILAEALEEYLSSRASTRTASLTLERDGDNFQATYEVKDFLDEFLKKKFTIPKIGIRIETFAVPTERKRVFRIFIVSSYEGLTRILNERSLKDILLNGHFLIILPKCENHDFEKFFEFLWNLRIVNINIICAKTNQSVSVFSFMPFTQNNCRDTKPILINQYQNGKFIKPSNFFDPLKIKDMKGCPVRVALTNKFGAVSYSATDKNKKRISKPIIKLISTLSEALNFKLNFTYMGYKGFFFENGTSEGPLRVLLDENADLAVGNWWLKTNRLKFFSSTVSYAQQPLIFVVPPGKPVTHLERLISAFSLQSWICIGLFYLIGSLVILFVQLKSPCVQEFVFGAGVTSPMFRMFSVFIGDTLNNLPKRNFARFLLMNFIIFTLIIRTVYQGSYFRQMRTFRHHKKVASINEMIENDFYFYAHEGMIDILLGFPAIRERVRELNSEDLPEFLKEIRTNPNFKAAYADALLQRYLNFKNSNESQHICKEAFATNLPVVIYSLRDFYLLNALNEKILEMIKAGLIDQWKRESFRQNVRHVQESIEPKVLTVDDLEGSFLILMFGCLLGFIAFLCEKFLL</sequence>
<keyword evidence="8" id="KW-0325">Glycoprotein</keyword>
<dbReference type="Gene3D" id="3.40.190.10">
    <property type="entry name" value="Periplasmic binding protein-like II"/>
    <property type="match status" value="1"/>
</dbReference>
<accession>A0A1J1HPY3</accession>
<organism evidence="13 14">
    <name type="scientific">Clunio marinus</name>
    <dbReference type="NCBI Taxonomy" id="568069"/>
    <lineage>
        <taxon>Eukaryota</taxon>
        <taxon>Metazoa</taxon>
        <taxon>Ecdysozoa</taxon>
        <taxon>Arthropoda</taxon>
        <taxon>Hexapoda</taxon>
        <taxon>Insecta</taxon>
        <taxon>Pterygota</taxon>
        <taxon>Neoptera</taxon>
        <taxon>Endopterygota</taxon>
        <taxon>Diptera</taxon>
        <taxon>Nematocera</taxon>
        <taxon>Chironomoidea</taxon>
        <taxon>Chironomidae</taxon>
        <taxon>Clunio</taxon>
    </lineage>
</organism>
<evidence type="ECO:0000256" key="6">
    <source>
        <dbReference type="ARBA" id="ARBA00023136"/>
    </source>
</evidence>
<feature type="transmembrane region" description="Helical" evidence="9">
    <location>
        <begin position="333"/>
        <end position="351"/>
    </location>
</feature>
<dbReference type="PANTHER" id="PTHR42643">
    <property type="entry name" value="IONOTROPIC RECEPTOR 20A-RELATED"/>
    <property type="match status" value="1"/>
</dbReference>
<keyword evidence="3" id="KW-1003">Cell membrane</keyword>
<feature type="transmembrane region" description="Helical" evidence="9">
    <location>
        <begin position="578"/>
        <end position="598"/>
    </location>
</feature>
<dbReference type="Proteomes" id="UP000183832">
    <property type="component" value="Unassembled WGS sequence"/>
</dbReference>
<dbReference type="GO" id="GO:0050906">
    <property type="term" value="P:detection of stimulus involved in sensory perception"/>
    <property type="evidence" value="ECO:0007669"/>
    <property type="project" value="UniProtKB-ARBA"/>
</dbReference>
<dbReference type="Pfam" id="PF00060">
    <property type="entry name" value="Lig_chan"/>
    <property type="match status" value="1"/>
</dbReference>
<dbReference type="InterPro" id="IPR056198">
    <property type="entry name" value="LBD_receptor"/>
</dbReference>
<evidence type="ECO:0000259" key="12">
    <source>
        <dbReference type="Pfam" id="PF24061"/>
    </source>
</evidence>
<feature type="transmembrane region" description="Helical" evidence="9">
    <location>
        <begin position="393"/>
        <end position="412"/>
    </location>
</feature>
<feature type="domain" description="Putative ionotropic receptor ligand binding" evidence="12">
    <location>
        <begin position="21"/>
        <end position="203"/>
    </location>
</feature>
<name>A0A1J1HPY3_9DIPT</name>
<evidence type="ECO:0000256" key="5">
    <source>
        <dbReference type="ARBA" id="ARBA00022989"/>
    </source>
</evidence>
<evidence type="ECO:0000256" key="2">
    <source>
        <dbReference type="ARBA" id="ARBA00008685"/>
    </source>
</evidence>
<evidence type="ECO:0000256" key="9">
    <source>
        <dbReference type="SAM" id="Phobius"/>
    </source>
</evidence>
<evidence type="ECO:0000256" key="4">
    <source>
        <dbReference type="ARBA" id="ARBA00022692"/>
    </source>
</evidence>
<dbReference type="Pfam" id="PF24061">
    <property type="entry name" value="LBD_receptor"/>
    <property type="match status" value="1"/>
</dbReference>
<dbReference type="AlphaFoldDB" id="A0A1J1HPY3"/>
<comment type="similarity">
    <text evidence="2">Belongs to the glutamate-gated ion channel (TC 1.A.10.1) family.</text>
</comment>
<evidence type="ECO:0000313" key="14">
    <source>
        <dbReference type="Proteomes" id="UP000183832"/>
    </source>
</evidence>
<dbReference type="PANTHER" id="PTHR42643:SF30">
    <property type="entry name" value="IONOTROPIC RECEPTOR 40A-RELATED"/>
    <property type="match status" value="1"/>
</dbReference>
<comment type="subcellular location">
    <subcellularLocation>
        <location evidence="1">Cell membrane</location>
        <topology evidence="1">Multi-pass membrane protein</topology>
    </subcellularLocation>
</comment>
<dbReference type="InterPro" id="IPR052192">
    <property type="entry name" value="Insect_Ionotropic_Sensory_Rcpt"/>
</dbReference>
<feature type="signal peptide" evidence="10">
    <location>
        <begin position="1"/>
        <end position="19"/>
    </location>
</feature>
<feature type="chain" id="PRO_5012678585" evidence="10">
    <location>
        <begin position="20"/>
        <end position="599"/>
    </location>
</feature>
<dbReference type="STRING" id="568069.A0A1J1HPY3"/>
<dbReference type="GO" id="GO:0005886">
    <property type="term" value="C:plasma membrane"/>
    <property type="evidence" value="ECO:0007669"/>
    <property type="project" value="UniProtKB-SubCell"/>
</dbReference>
<dbReference type="EMBL" id="CVRI01000016">
    <property type="protein sequence ID" value="CRK90111.1"/>
    <property type="molecule type" value="Genomic_DNA"/>
</dbReference>
<evidence type="ECO:0000256" key="10">
    <source>
        <dbReference type="SAM" id="SignalP"/>
    </source>
</evidence>
<dbReference type="OrthoDB" id="8050636at2759"/>
<gene>
    <name evidence="13" type="ORF">CLUMA_CG003829</name>
</gene>
<feature type="domain" description="Ionotropic glutamate receptor C-terminal" evidence="11">
    <location>
        <begin position="333"/>
        <end position="585"/>
    </location>
</feature>
<protein>
    <submittedName>
        <fullName evidence="13">CLUMA_CG003829, isoform A</fullName>
    </submittedName>
</protein>
<dbReference type="Gene3D" id="1.10.287.70">
    <property type="match status" value="1"/>
</dbReference>
<evidence type="ECO:0000256" key="3">
    <source>
        <dbReference type="ARBA" id="ARBA00022475"/>
    </source>
</evidence>
<evidence type="ECO:0000256" key="8">
    <source>
        <dbReference type="ARBA" id="ARBA00023180"/>
    </source>
</evidence>
<keyword evidence="6 9" id="KW-0472">Membrane</keyword>
<dbReference type="SUPFAM" id="SSF53850">
    <property type="entry name" value="Periplasmic binding protein-like II"/>
    <property type="match status" value="1"/>
</dbReference>
<evidence type="ECO:0000256" key="1">
    <source>
        <dbReference type="ARBA" id="ARBA00004651"/>
    </source>
</evidence>
<keyword evidence="7" id="KW-0675">Receptor</keyword>
<evidence type="ECO:0000259" key="11">
    <source>
        <dbReference type="Pfam" id="PF00060"/>
    </source>
</evidence>
<keyword evidence="5 9" id="KW-1133">Transmembrane helix</keyword>
<evidence type="ECO:0000256" key="7">
    <source>
        <dbReference type="ARBA" id="ARBA00023170"/>
    </source>
</evidence>
<reference evidence="13 14" key="1">
    <citation type="submission" date="2015-04" db="EMBL/GenBank/DDBJ databases">
        <authorList>
            <person name="Syromyatnikov M.Y."/>
            <person name="Popov V.N."/>
        </authorList>
    </citation>
    <scope>NUCLEOTIDE SEQUENCE [LARGE SCALE GENOMIC DNA]</scope>
</reference>